<dbReference type="FunFam" id="3.40.50.2000:FF:000065">
    <property type="entry name" value="Glycosyltransferase"/>
    <property type="match status" value="1"/>
</dbReference>
<dbReference type="InterPro" id="IPR002213">
    <property type="entry name" value="UDP_glucos_trans"/>
</dbReference>
<accession>A0AAX6FHU1</accession>
<dbReference type="PANTHER" id="PTHR11926">
    <property type="entry name" value="GLUCOSYL/GLUCURONOSYL TRANSFERASES"/>
    <property type="match status" value="1"/>
</dbReference>
<keyword evidence="7" id="KW-1185">Reference proteome</keyword>
<evidence type="ECO:0000313" key="7">
    <source>
        <dbReference type="Proteomes" id="UP001140949"/>
    </source>
</evidence>
<dbReference type="PROSITE" id="PS00375">
    <property type="entry name" value="UDPGT"/>
    <property type="match status" value="1"/>
</dbReference>
<evidence type="ECO:0000256" key="2">
    <source>
        <dbReference type="ARBA" id="ARBA00022676"/>
    </source>
</evidence>
<dbReference type="Proteomes" id="UP001140949">
    <property type="component" value="Unassembled WGS sequence"/>
</dbReference>
<evidence type="ECO:0000256" key="4">
    <source>
        <dbReference type="RuleBase" id="RU003718"/>
    </source>
</evidence>
<dbReference type="SUPFAM" id="SSF53756">
    <property type="entry name" value="UDP-Glycosyltransferase/glycogen phosphorylase"/>
    <property type="match status" value="1"/>
</dbReference>
<keyword evidence="3 4" id="KW-0808">Transferase</keyword>
<gene>
    <name evidence="6" type="ORF">M6B38_418890</name>
</gene>
<dbReference type="InterPro" id="IPR035595">
    <property type="entry name" value="UDP_glycos_trans_CS"/>
</dbReference>
<dbReference type="GO" id="GO:0080044">
    <property type="term" value="F:quercetin 7-O-glucosyltransferase activity"/>
    <property type="evidence" value="ECO:0007669"/>
    <property type="project" value="TreeGrafter"/>
</dbReference>
<dbReference type="Pfam" id="PF00201">
    <property type="entry name" value="UDPGT"/>
    <property type="match status" value="1"/>
</dbReference>
<dbReference type="CDD" id="cd03784">
    <property type="entry name" value="GT1_Gtf-like"/>
    <property type="match status" value="1"/>
</dbReference>
<dbReference type="GO" id="GO:0080043">
    <property type="term" value="F:quercetin 3-O-glucosyltransferase activity"/>
    <property type="evidence" value="ECO:0007669"/>
    <property type="project" value="TreeGrafter"/>
</dbReference>
<organism evidence="6 7">
    <name type="scientific">Iris pallida</name>
    <name type="common">Sweet iris</name>
    <dbReference type="NCBI Taxonomy" id="29817"/>
    <lineage>
        <taxon>Eukaryota</taxon>
        <taxon>Viridiplantae</taxon>
        <taxon>Streptophyta</taxon>
        <taxon>Embryophyta</taxon>
        <taxon>Tracheophyta</taxon>
        <taxon>Spermatophyta</taxon>
        <taxon>Magnoliopsida</taxon>
        <taxon>Liliopsida</taxon>
        <taxon>Asparagales</taxon>
        <taxon>Iridaceae</taxon>
        <taxon>Iridoideae</taxon>
        <taxon>Irideae</taxon>
        <taxon>Iris</taxon>
    </lineage>
</organism>
<protein>
    <recommendedName>
        <fullName evidence="5">Glycosyltransferase</fullName>
        <ecNumber evidence="5">2.4.1.-</ecNumber>
    </recommendedName>
</protein>
<dbReference type="FunFam" id="3.40.50.2000:FF:000027">
    <property type="entry name" value="Glycosyltransferase"/>
    <property type="match status" value="1"/>
</dbReference>
<evidence type="ECO:0000256" key="1">
    <source>
        <dbReference type="ARBA" id="ARBA00009995"/>
    </source>
</evidence>
<reference evidence="6" key="1">
    <citation type="journal article" date="2023" name="GigaByte">
        <title>Genome assembly of the bearded iris, Iris pallida Lam.</title>
        <authorList>
            <person name="Bruccoleri R.E."/>
            <person name="Oakeley E.J."/>
            <person name="Faust A.M.E."/>
            <person name="Altorfer M."/>
            <person name="Dessus-Babus S."/>
            <person name="Burckhardt D."/>
            <person name="Oertli M."/>
            <person name="Naumann U."/>
            <person name="Petersen F."/>
            <person name="Wong J."/>
        </authorList>
    </citation>
    <scope>NUCLEOTIDE SEQUENCE</scope>
    <source>
        <strain evidence="6">GSM-AAB239-AS_SAM_17_03QT</strain>
    </source>
</reference>
<dbReference type="PANTHER" id="PTHR11926:SF1498">
    <property type="entry name" value="GLYCOSYLTRANSFERASE"/>
    <property type="match status" value="1"/>
</dbReference>
<comment type="similarity">
    <text evidence="1 4">Belongs to the UDP-glycosyltransferase family.</text>
</comment>
<comment type="caution">
    <text evidence="6">The sequence shown here is derived from an EMBL/GenBank/DDBJ whole genome shotgun (WGS) entry which is preliminary data.</text>
</comment>
<evidence type="ECO:0000256" key="3">
    <source>
        <dbReference type="ARBA" id="ARBA00022679"/>
    </source>
</evidence>
<sequence length="501" mass="55556">MGSVGGTKPHAVCIPCPAQGHINAMLKLANLLHFKGFHVTFVHTEFNYKRVANAAAAGSSVIGSIDGFRYEAIPDGLPITSDLNSNQDLRSLCTSIRNGSLYGPFRDLLERLNEPSSGVPPVTCIVSDSLMSFTAGVAKEFEIPDVFFCSTSAYGFMGFYHYKELVQRGIVPLKSEDDLVNGYLDITVIDWMPGMPNMRLRDLPSFIRTTDPDEVIFNFALNEAQASHRATAIIVNSFDDLEGPVLDEMSSTFGAVYPIGPLNLLCSQAFGTVPESARSSLWKEDSACLDWLEGRQANSVIYVNFGSLATMTGQQLTEFAWGLANSGHYFLWIIRPDVLVVDESAALPREFLAETSGRGFLVSWCPQEDVLGHPSIGGFLTHCGWNSTMEAISSGVPMICWPFFADQQPNCRFLCVEWGMGMEVDVDVKREKMEEMVRELLAGEKGTEMRRKASQWKERAIRATEPGGKSFIKFEEVRQGCSFRRERLLLGETLIFPKSRL</sequence>
<evidence type="ECO:0000256" key="5">
    <source>
        <dbReference type="RuleBase" id="RU362057"/>
    </source>
</evidence>
<dbReference type="Gene3D" id="3.40.50.2000">
    <property type="entry name" value="Glycogen Phosphorylase B"/>
    <property type="match status" value="2"/>
</dbReference>
<dbReference type="AlphaFoldDB" id="A0AAX6FHU1"/>
<dbReference type="EMBL" id="JANAVB010028398">
    <property type="protein sequence ID" value="KAJ6815944.1"/>
    <property type="molecule type" value="Genomic_DNA"/>
</dbReference>
<keyword evidence="2 4" id="KW-0328">Glycosyltransferase</keyword>
<proteinExistence type="inferred from homology"/>
<evidence type="ECO:0000313" key="6">
    <source>
        <dbReference type="EMBL" id="KAJ6815944.1"/>
    </source>
</evidence>
<reference evidence="6" key="2">
    <citation type="submission" date="2023-04" db="EMBL/GenBank/DDBJ databases">
        <authorList>
            <person name="Bruccoleri R.E."/>
            <person name="Oakeley E.J."/>
            <person name="Faust A.-M."/>
            <person name="Dessus-Babus S."/>
            <person name="Altorfer M."/>
            <person name="Burckhardt D."/>
            <person name="Oertli M."/>
            <person name="Naumann U."/>
            <person name="Petersen F."/>
            <person name="Wong J."/>
        </authorList>
    </citation>
    <scope>NUCLEOTIDE SEQUENCE</scope>
    <source>
        <strain evidence="6">GSM-AAB239-AS_SAM_17_03QT</strain>
        <tissue evidence="6">Leaf</tissue>
    </source>
</reference>
<name>A0AAX6FHU1_IRIPA</name>
<dbReference type="EC" id="2.4.1.-" evidence="5"/>